<feature type="compositionally biased region" description="Low complexity" evidence="1">
    <location>
        <begin position="105"/>
        <end position="117"/>
    </location>
</feature>
<sequence>MHFSIHSPTHSAHPPTEPSTSHPHAPARAILVANHQARISQHIQHRLAIAHNLVIRRCIHKNTHPRLFTSHSAIPLASFFTLPVMFCDTQQPRTSSYIHQHSTMPSHSHSQVSFPSSYLHHSQTHIPALTRPPFPPAHSSPNVFYPSQSNHASPSSYQACTAPSSPGESPSGAAFSQSNSQSRRLARPKPLKKSSSTNGKHRNVQMSLEVKVEKAKGFHSFFVPHCKGGVPPAPPCSPVLGHGNLRERRDMDEGSEATSADYFGTWSKHTEKESEQWVEDVEEGMEVDRT</sequence>
<keyword evidence="3" id="KW-1185">Reference proteome</keyword>
<feature type="region of interest" description="Disordered" evidence="1">
    <location>
        <begin position="126"/>
        <end position="205"/>
    </location>
</feature>
<evidence type="ECO:0000313" key="2">
    <source>
        <dbReference type="EMBL" id="KAL0255743.1"/>
    </source>
</evidence>
<proteinExistence type="predicted"/>
<accession>A0ABR3C540</accession>
<feature type="region of interest" description="Disordered" evidence="1">
    <location>
        <begin position="1"/>
        <end position="24"/>
    </location>
</feature>
<evidence type="ECO:0000256" key="1">
    <source>
        <dbReference type="SAM" id="MobiDB-lite"/>
    </source>
</evidence>
<feature type="compositionally biased region" description="Low complexity" evidence="1">
    <location>
        <begin position="162"/>
        <end position="176"/>
    </location>
</feature>
<feature type="region of interest" description="Disordered" evidence="1">
    <location>
        <begin position="250"/>
        <end position="290"/>
    </location>
</feature>
<reference evidence="2" key="1">
    <citation type="submission" date="2015-01" db="EMBL/GenBank/DDBJ databases">
        <authorList>
            <consortium name="The Broad Institute Genomics Platform"/>
            <person name="Cuomo C."/>
            <person name="Litvintseva A."/>
            <person name="Chen Y."/>
            <person name="Heitman J."/>
            <person name="Sun S."/>
            <person name="Springer D."/>
            <person name="Dromer F."/>
            <person name="Young S."/>
            <person name="Zeng Q."/>
            <person name="Gargeya S."/>
            <person name="Abouelleil A."/>
            <person name="Alvarado L."/>
            <person name="Chapman S.B."/>
            <person name="Gainer-Dewar J."/>
            <person name="Goldberg J."/>
            <person name="Griggs A."/>
            <person name="Gujja S."/>
            <person name="Hansen M."/>
            <person name="Howarth C."/>
            <person name="Imamovic A."/>
            <person name="Larimer J."/>
            <person name="Murphy C."/>
            <person name="Naylor J."/>
            <person name="Pearson M."/>
            <person name="Priest M."/>
            <person name="Roberts A."/>
            <person name="Saif S."/>
            <person name="Shea T."/>
            <person name="Sykes S."/>
            <person name="Wortman J."/>
            <person name="Nusbaum C."/>
            <person name="Birren B."/>
        </authorList>
    </citation>
    <scope>NUCLEOTIDE SEQUENCE</scope>
    <source>
        <strain evidence="2">IND107</strain>
    </source>
</reference>
<dbReference type="RefSeq" id="XP_066617020.1">
    <property type="nucleotide sequence ID" value="XM_066755119.1"/>
</dbReference>
<organism evidence="2 3">
    <name type="scientific">Cryptococcus tetragattii IND107</name>
    <dbReference type="NCBI Taxonomy" id="1296105"/>
    <lineage>
        <taxon>Eukaryota</taxon>
        <taxon>Fungi</taxon>
        <taxon>Dikarya</taxon>
        <taxon>Basidiomycota</taxon>
        <taxon>Agaricomycotina</taxon>
        <taxon>Tremellomycetes</taxon>
        <taxon>Tremellales</taxon>
        <taxon>Cryptococcaceae</taxon>
        <taxon>Cryptococcus</taxon>
        <taxon>Cryptococcus gattii species complex</taxon>
    </lineage>
</organism>
<dbReference type="GeneID" id="91987408"/>
<reference evidence="2" key="2">
    <citation type="submission" date="2024-01" db="EMBL/GenBank/DDBJ databases">
        <title>Comparative genomics of Cryptococcus and Kwoniella reveals pathogenesis evolution and contrasting modes of karyotype evolution via chromosome fusion or intercentromeric recombination.</title>
        <authorList>
            <person name="Coelho M.A."/>
            <person name="David-Palma M."/>
            <person name="Shea T."/>
            <person name="Bowers K."/>
            <person name="Mcginley-Smith S."/>
            <person name="Mohammad A.W."/>
            <person name="Gnirke A."/>
            <person name="Yurkov A.M."/>
            <person name="Nowrousian M."/>
            <person name="Sun S."/>
            <person name="Cuomo C.A."/>
            <person name="Heitman J."/>
        </authorList>
    </citation>
    <scope>NUCLEOTIDE SEQUENCE</scope>
    <source>
        <strain evidence="2">IND107</strain>
    </source>
</reference>
<evidence type="ECO:0000313" key="3">
    <source>
        <dbReference type="Proteomes" id="UP000054399"/>
    </source>
</evidence>
<comment type="caution">
    <text evidence="2">The sequence shown here is derived from an EMBL/GenBank/DDBJ whole genome shotgun (WGS) entry which is preliminary data.</text>
</comment>
<feature type="region of interest" description="Disordered" evidence="1">
    <location>
        <begin position="98"/>
        <end position="117"/>
    </location>
</feature>
<dbReference type="Proteomes" id="UP000054399">
    <property type="component" value="Unassembled WGS sequence"/>
</dbReference>
<feature type="compositionally biased region" description="Acidic residues" evidence="1">
    <location>
        <begin position="276"/>
        <end position="290"/>
    </location>
</feature>
<name>A0ABR3C540_9TREE</name>
<gene>
    <name evidence="2" type="ORF">I308_100550</name>
</gene>
<dbReference type="EMBL" id="ATAM02000001">
    <property type="protein sequence ID" value="KAL0255743.1"/>
    <property type="molecule type" value="Genomic_DNA"/>
</dbReference>
<protein>
    <submittedName>
        <fullName evidence="2">Uncharacterized protein</fullName>
    </submittedName>
</protein>
<feature type="compositionally biased region" description="Polar residues" evidence="1">
    <location>
        <begin position="139"/>
        <end position="161"/>
    </location>
</feature>